<dbReference type="EMBL" id="KI393569">
    <property type="protein sequence ID" value="ERN08234.1"/>
    <property type="molecule type" value="Genomic_DNA"/>
</dbReference>
<accession>W1PKI5</accession>
<dbReference type="Gramene" id="ERN08234">
    <property type="protein sequence ID" value="ERN08234"/>
    <property type="gene ID" value="AMTR_s00018p00219200"/>
</dbReference>
<sequence>MWHARLNLLDHGAGHVAPSSGHICTPPTNLPCGNPTLDVLSSDRIALYPPSLRQPPKLSFMEATPLLYLGFVAAPPLARARRLWLMMTPHLRFSRSHLMRWQALLITPPRHLLPCSLPRTERWYPSSSPLLSPLASRLPTPPLCLWALWPNYPSLAP</sequence>
<reference evidence="2" key="1">
    <citation type="journal article" date="2013" name="Science">
        <title>The Amborella genome and the evolution of flowering plants.</title>
        <authorList>
            <consortium name="Amborella Genome Project"/>
        </authorList>
    </citation>
    <scope>NUCLEOTIDE SEQUENCE [LARGE SCALE GENOMIC DNA]</scope>
</reference>
<evidence type="ECO:0000313" key="2">
    <source>
        <dbReference type="Proteomes" id="UP000017836"/>
    </source>
</evidence>
<organism evidence="1 2">
    <name type="scientific">Amborella trichopoda</name>
    <dbReference type="NCBI Taxonomy" id="13333"/>
    <lineage>
        <taxon>Eukaryota</taxon>
        <taxon>Viridiplantae</taxon>
        <taxon>Streptophyta</taxon>
        <taxon>Embryophyta</taxon>
        <taxon>Tracheophyta</taxon>
        <taxon>Spermatophyta</taxon>
        <taxon>Magnoliopsida</taxon>
        <taxon>Amborellales</taxon>
        <taxon>Amborellaceae</taxon>
        <taxon>Amborella</taxon>
    </lineage>
</organism>
<protein>
    <submittedName>
        <fullName evidence="1">Uncharacterized protein</fullName>
    </submittedName>
</protein>
<gene>
    <name evidence="1" type="ORF">AMTR_s00018p00219200</name>
</gene>
<dbReference type="HOGENOM" id="CLU_1680282_0_0_1"/>
<name>W1PKI5_AMBTC</name>
<dbReference type="Proteomes" id="UP000017836">
    <property type="component" value="Unassembled WGS sequence"/>
</dbReference>
<keyword evidence="2" id="KW-1185">Reference proteome</keyword>
<proteinExistence type="predicted"/>
<dbReference type="AlphaFoldDB" id="W1PKI5"/>
<evidence type="ECO:0000313" key="1">
    <source>
        <dbReference type="EMBL" id="ERN08234.1"/>
    </source>
</evidence>